<dbReference type="GO" id="GO:0035145">
    <property type="term" value="C:exon-exon junction complex"/>
    <property type="evidence" value="ECO:0007669"/>
    <property type="project" value="InterPro"/>
</dbReference>
<gene>
    <name evidence="2" type="ORF">L1049_014674</name>
</gene>
<dbReference type="PANTHER" id="PTHR36364:SF1">
    <property type="entry name" value="OS03G0203000 PROTEIN"/>
    <property type="match status" value="1"/>
</dbReference>
<reference evidence="2 3" key="1">
    <citation type="journal article" date="2024" name="Plant J.">
        <title>Genome sequences and population genomics reveal climatic adaptation and genomic divergence between two closely related sweetgum species.</title>
        <authorList>
            <person name="Xu W.Q."/>
            <person name="Ren C.Q."/>
            <person name="Zhang X.Y."/>
            <person name="Comes H.P."/>
            <person name="Liu X.H."/>
            <person name="Li Y.G."/>
            <person name="Kettle C.J."/>
            <person name="Jalonen R."/>
            <person name="Gaisberger H."/>
            <person name="Ma Y.Z."/>
            <person name="Qiu Y.X."/>
        </authorList>
    </citation>
    <scope>NUCLEOTIDE SEQUENCE [LARGE SCALE GENOMIC DNA]</scope>
    <source>
        <strain evidence="2">Hangzhou</strain>
    </source>
</reference>
<feature type="compositionally biased region" description="Basic and acidic residues" evidence="1">
    <location>
        <begin position="141"/>
        <end position="161"/>
    </location>
</feature>
<feature type="compositionally biased region" description="Basic and acidic residues" evidence="1">
    <location>
        <begin position="108"/>
        <end position="128"/>
    </location>
</feature>
<dbReference type="GO" id="GO:0005737">
    <property type="term" value="C:cytoplasm"/>
    <property type="evidence" value="ECO:0007669"/>
    <property type="project" value="UniProtKB-SubCell"/>
</dbReference>
<dbReference type="GO" id="GO:0051028">
    <property type="term" value="P:mRNA transport"/>
    <property type="evidence" value="ECO:0007669"/>
    <property type="project" value="UniProtKB-KW"/>
</dbReference>
<evidence type="ECO:0000256" key="1">
    <source>
        <dbReference type="SAM" id="MobiDB-lite"/>
    </source>
</evidence>
<evidence type="ECO:0000313" key="3">
    <source>
        <dbReference type="Proteomes" id="UP001415857"/>
    </source>
</evidence>
<protein>
    <recommendedName>
        <fullName evidence="4">Btz domain-containing protein</fullName>
    </recommendedName>
</protein>
<evidence type="ECO:0000313" key="2">
    <source>
        <dbReference type="EMBL" id="KAK9286284.1"/>
    </source>
</evidence>
<dbReference type="PANTHER" id="PTHR36364">
    <property type="entry name" value="OS03G0203000 PROTEIN"/>
    <property type="match status" value="1"/>
</dbReference>
<feature type="compositionally biased region" description="Basic and acidic residues" evidence="1">
    <location>
        <begin position="206"/>
        <end position="261"/>
    </location>
</feature>
<dbReference type="GO" id="GO:0008380">
    <property type="term" value="P:RNA splicing"/>
    <property type="evidence" value="ECO:0007669"/>
    <property type="project" value="UniProtKB-KW"/>
</dbReference>
<dbReference type="GO" id="GO:0000184">
    <property type="term" value="P:nuclear-transcribed mRNA catabolic process, nonsense-mediated decay"/>
    <property type="evidence" value="ECO:0007669"/>
    <property type="project" value="UniProtKB-KW"/>
</dbReference>
<dbReference type="GO" id="GO:0003729">
    <property type="term" value="F:mRNA binding"/>
    <property type="evidence" value="ECO:0007669"/>
    <property type="project" value="InterPro"/>
</dbReference>
<dbReference type="GO" id="GO:0006397">
    <property type="term" value="P:mRNA processing"/>
    <property type="evidence" value="ECO:0007669"/>
    <property type="project" value="UniProtKB-KW"/>
</dbReference>
<feature type="compositionally biased region" description="Basic and acidic residues" evidence="1">
    <location>
        <begin position="305"/>
        <end position="331"/>
    </location>
</feature>
<evidence type="ECO:0008006" key="4">
    <source>
        <dbReference type="Google" id="ProtNLM"/>
    </source>
</evidence>
<comment type="caution">
    <text evidence="2">The sequence shown here is derived from an EMBL/GenBank/DDBJ whole genome shotgun (WGS) entry which is preliminary data.</text>
</comment>
<feature type="compositionally biased region" description="Basic and acidic residues" evidence="1">
    <location>
        <begin position="83"/>
        <end position="96"/>
    </location>
</feature>
<dbReference type="EMBL" id="JBBPBK010000004">
    <property type="protein sequence ID" value="KAK9286284.1"/>
    <property type="molecule type" value="Genomic_DNA"/>
</dbReference>
<name>A0AAP0WZ59_LIQFO</name>
<feature type="compositionally biased region" description="Basic and acidic residues" evidence="1">
    <location>
        <begin position="1"/>
        <end position="11"/>
    </location>
</feature>
<organism evidence="2 3">
    <name type="scientific">Liquidambar formosana</name>
    <name type="common">Formosan gum</name>
    <dbReference type="NCBI Taxonomy" id="63359"/>
    <lineage>
        <taxon>Eukaryota</taxon>
        <taxon>Viridiplantae</taxon>
        <taxon>Streptophyta</taxon>
        <taxon>Embryophyta</taxon>
        <taxon>Tracheophyta</taxon>
        <taxon>Spermatophyta</taxon>
        <taxon>Magnoliopsida</taxon>
        <taxon>eudicotyledons</taxon>
        <taxon>Gunneridae</taxon>
        <taxon>Pentapetalae</taxon>
        <taxon>Saxifragales</taxon>
        <taxon>Altingiaceae</taxon>
        <taxon>Liquidambar</taxon>
    </lineage>
</organism>
<feature type="region of interest" description="Disordered" evidence="1">
    <location>
        <begin position="1"/>
        <end position="331"/>
    </location>
</feature>
<dbReference type="AlphaFoldDB" id="A0AAP0WZ59"/>
<dbReference type="Proteomes" id="UP001415857">
    <property type="component" value="Unassembled WGS sequence"/>
</dbReference>
<proteinExistence type="predicted"/>
<feature type="compositionally biased region" description="Basic and acidic residues" evidence="1">
    <location>
        <begin position="18"/>
        <end position="35"/>
    </location>
</feature>
<keyword evidence="3" id="KW-1185">Reference proteome</keyword>
<feature type="compositionally biased region" description="Basic and acidic residues" evidence="1">
    <location>
        <begin position="169"/>
        <end position="190"/>
    </location>
</feature>
<sequence length="340" mass="39066">MSRREGRDSDSKRHRSKFDREPSPKRSRRDGKPATERIPSNPSLDIGDHTERNQKHRQRLQDALPLETPLPPDSKVETGAVSKESDKKTSGLKEPDENTSGLHIGTKHSTDPTEVPRSRSYFQHDERGNAGQVGRNFSRRATTERGWWRDSKDQHSEREVNKTGNYETQQRDEKSQARRDDNRVWRHDGFFEMEADPALPARKRPAFREKKNPADSENVEKAATEPVKPNRSDRPALGSERREEREGRNSRHLDRTEKPFVGDRVPPNRGEAQRAGPSRERYGGGGGNYRGRDRFNGRQGYHSSGRVEKWKHDLYDESTRSPPPKNEEDQIAKVEALLAL</sequence>
<dbReference type="GO" id="GO:0006417">
    <property type="term" value="P:regulation of translation"/>
    <property type="evidence" value="ECO:0007669"/>
    <property type="project" value="UniProtKB-KW"/>
</dbReference>
<accession>A0AAP0WZ59</accession>